<evidence type="ECO:0000313" key="2">
    <source>
        <dbReference type="EMBL" id="UUX91834.1"/>
    </source>
</evidence>
<dbReference type="InterPro" id="IPR013597">
    <property type="entry name" value="Mat_intron_G2"/>
</dbReference>
<dbReference type="KEGG" id="mend:L6E24_13015"/>
<dbReference type="PROSITE" id="PS50878">
    <property type="entry name" value="RT_POL"/>
    <property type="match status" value="1"/>
</dbReference>
<dbReference type="KEGG" id="mend:L6E24_10745"/>
<keyword evidence="3" id="KW-0808">Transferase</keyword>
<keyword evidence="4" id="KW-1185">Reference proteome</keyword>
<dbReference type="Pfam" id="PF13655">
    <property type="entry name" value="RVT_N"/>
    <property type="match status" value="1"/>
</dbReference>
<dbReference type="GeneID" id="74308640"/>
<keyword evidence="3" id="KW-0548">Nucleotidyltransferase</keyword>
<dbReference type="EMBL" id="CP096115">
    <property type="protein sequence ID" value="UUX92252.1"/>
    <property type="molecule type" value="Genomic_DNA"/>
</dbReference>
<dbReference type="PANTHER" id="PTHR34047">
    <property type="entry name" value="NUCLEAR INTRON MATURASE 1, MITOCHONDRIAL-RELATED"/>
    <property type="match status" value="1"/>
</dbReference>
<accession>A0A9E7PMX6</accession>
<dbReference type="Proteomes" id="UP001060368">
    <property type="component" value="Chromosome"/>
</dbReference>
<dbReference type="Pfam" id="PF08388">
    <property type="entry name" value="GIIM"/>
    <property type="match status" value="1"/>
</dbReference>
<keyword evidence="3" id="KW-0695">RNA-directed DNA polymerase</keyword>
<evidence type="ECO:0000313" key="3">
    <source>
        <dbReference type="EMBL" id="UUX92252.1"/>
    </source>
</evidence>
<evidence type="ECO:0000259" key="1">
    <source>
        <dbReference type="PROSITE" id="PS50878"/>
    </source>
</evidence>
<dbReference type="PANTHER" id="PTHR34047:SF8">
    <property type="entry name" value="PROTEIN YKFC"/>
    <property type="match status" value="1"/>
</dbReference>
<dbReference type="SUPFAM" id="SSF56672">
    <property type="entry name" value="DNA/RNA polymerases"/>
    <property type="match status" value="1"/>
</dbReference>
<dbReference type="InterPro" id="IPR043502">
    <property type="entry name" value="DNA/RNA_pol_sf"/>
</dbReference>
<dbReference type="InterPro" id="IPR000477">
    <property type="entry name" value="RT_dom"/>
</dbReference>
<proteinExistence type="predicted"/>
<dbReference type="InterPro" id="IPR030931">
    <property type="entry name" value="Group_II_RT_mat"/>
</dbReference>
<dbReference type="NCBIfam" id="TIGR04416">
    <property type="entry name" value="group_II_RT_mat"/>
    <property type="match status" value="1"/>
</dbReference>
<dbReference type="AlphaFoldDB" id="A0A9E7PMX6"/>
<protein>
    <submittedName>
        <fullName evidence="3">Group II intron reverse transcriptase/maturase</fullName>
        <ecNumber evidence="3">2.7.7.49</ecNumber>
    </submittedName>
</protein>
<dbReference type="Pfam" id="PF00078">
    <property type="entry name" value="RVT_1"/>
    <property type="match status" value="1"/>
</dbReference>
<evidence type="ECO:0000313" key="4">
    <source>
        <dbReference type="Proteomes" id="UP001060368"/>
    </source>
</evidence>
<dbReference type="GO" id="GO:0003964">
    <property type="term" value="F:RNA-directed DNA polymerase activity"/>
    <property type="evidence" value="ECO:0007669"/>
    <property type="project" value="UniProtKB-KW"/>
</dbReference>
<dbReference type="RefSeq" id="WP_257741984.1">
    <property type="nucleotide sequence ID" value="NZ_CP096115.1"/>
</dbReference>
<dbReference type="CDD" id="cd01651">
    <property type="entry name" value="RT_G2_intron"/>
    <property type="match status" value="1"/>
</dbReference>
<feature type="domain" description="Reverse transcriptase" evidence="1">
    <location>
        <begin position="106"/>
        <end position="333"/>
    </location>
</feature>
<gene>
    <name evidence="3" type="primary">ltrA</name>
    <name evidence="2" type="ORF">L6E24_10745</name>
    <name evidence="3" type="ORF">L6E24_13015</name>
</gene>
<dbReference type="InterPro" id="IPR025960">
    <property type="entry name" value="RVT_N"/>
</dbReference>
<dbReference type="InterPro" id="IPR051083">
    <property type="entry name" value="GrpII_Intron_Splice-Mob/Def"/>
</dbReference>
<sequence>MKEGKLMKVCHSTTHNCEKHTDRDLARQWNSIDWDKTRDTVNRLQIRIAKATKEENWNLVKRLSYLLTHSRSAKLLAVRIVTQNKGKRTPGIDGEIWNSASAKMQAVLSLTDKNYCAKPLRRIYIPKPGKKTKRPISIPSMYDRAMQALYGLALQPIAETTADPRSFGFRLFRSAQDASEYAFTCLGRKTSSIWILEGDIRGCFDNINHVWLKEHIPMDQSILTQFLKSGFVFDNVLFPTDKGTPQGGLVSPILANMTLDGIEHILDEQFQNMKVHFIRYADDFLVTAPTEEIAKEAKEIIKEFLAIRGLELSEEKTLITHINNGFDFLGYNFRKYKGKLLIKPSEKSIKSITDKIRTKVKKARAWSQEELIKVLNPTIRGWVNYHRHNAAKETFQKLDHYLWTVTWKWGKRRHTNKGRKWVASKYWHVEGKRKWVFKTEENTLIQFSEAPIRRHSCPKLNANPYLDRKYFLERKERMRRQTPWIQTKLSYFALPPANG</sequence>
<dbReference type="EMBL" id="CP096115">
    <property type="protein sequence ID" value="UUX91834.1"/>
    <property type="molecule type" value="Genomic_DNA"/>
</dbReference>
<dbReference type="EC" id="2.7.7.49" evidence="3"/>
<reference evidence="3" key="1">
    <citation type="submission" date="2022-04" db="EMBL/GenBank/DDBJ databases">
        <title>Complete genome of Methanoplanus endosymbiosus DSM 3599.</title>
        <authorList>
            <person name="Chen S.-C."/>
            <person name="You Y.-T."/>
            <person name="Zhou Y.-Z."/>
            <person name="Lai M.-C."/>
        </authorList>
    </citation>
    <scope>NUCLEOTIDE SEQUENCE</scope>
    <source>
        <strain evidence="3">DSM 3599</strain>
    </source>
</reference>
<organism evidence="3 4">
    <name type="scientific">Methanoplanus endosymbiosus</name>
    <dbReference type="NCBI Taxonomy" id="33865"/>
    <lineage>
        <taxon>Archaea</taxon>
        <taxon>Methanobacteriati</taxon>
        <taxon>Methanobacteriota</taxon>
        <taxon>Stenosarchaea group</taxon>
        <taxon>Methanomicrobia</taxon>
        <taxon>Methanomicrobiales</taxon>
        <taxon>Methanomicrobiaceae</taxon>
        <taxon>Methanoplanus</taxon>
    </lineage>
</organism>
<name>A0A9E7PMX6_9EURY</name>